<proteinExistence type="predicted"/>
<reference evidence="1 2" key="1">
    <citation type="submission" date="2015-11" db="EMBL/GenBank/DDBJ databases">
        <authorList>
            <person name="Aziz R.M."/>
            <person name="Carl E.L."/>
            <person name="Farooq M.A."/>
            <person name="Gal B."/>
            <person name="Garcia Martinez K."/>
            <person name="Mathew K.J."/>
            <person name="Obando D.J."/>
            <person name="Robinson K.M."/>
            <person name="Robinson M.D."/>
            <person name="Sanders L.M."/>
            <person name="Silva M.P."/>
            <person name="Tasnim L."/>
            <person name="Vo M."/>
            <person name="Vo Q.D."/>
            <person name="Simon S.E."/>
            <person name="Hughes L.E."/>
            <person name="Benjamin R.C."/>
            <person name="Bradley K.W."/>
            <person name="Asai D.J."/>
            <person name="Bowman C.A."/>
            <person name="Russell D.A."/>
            <person name="Pope W.H."/>
            <person name="Jacobs-Sera D."/>
            <person name="Hendrix R.W."/>
            <person name="Hatfull G.F."/>
        </authorList>
    </citation>
    <scope>NUCLEOTIDE SEQUENCE [LARGE SCALE GENOMIC DNA]</scope>
</reference>
<sequence>MSDFKKKYEDAKAKIVETVKEHPIESVVAASLAMTATAKLLNSITQARSAKTWEREVRRREMNQRRHY</sequence>
<dbReference type="OrthoDB" id="40300at10239"/>
<dbReference type="KEGG" id="vg:40078994"/>
<accession>A0A0U4K6Q3</accession>
<evidence type="ECO:0000313" key="1">
    <source>
        <dbReference type="EMBL" id="ALY08723.1"/>
    </source>
</evidence>
<dbReference type="RefSeq" id="YP_009603127.1">
    <property type="nucleotide sequence ID" value="NC_041948.1"/>
</dbReference>
<evidence type="ECO:0000313" key="2">
    <source>
        <dbReference type="Proteomes" id="UP000222527"/>
    </source>
</evidence>
<dbReference type="EMBL" id="KU160642">
    <property type="protein sequence ID" value="ALY08723.1"/>
    <property type="molecule type" value="Genomic_DNA"/>
</dbReference>
<dbReference type="GeneID" id="40078994"/>
<keyword evidence="2" id="KW-1185">Reference proteome</keyword>
<protein>
    <submittedName>
        <fullName evidence="1">Uncharacterized protein</fullName>
    </submittedName>
</protein>
<gene>
    <name evidence="1" type="primary">38</name>
    <name evidence="1" type="ORF">CIRCUM_38</name>
</gene>
<dbReference type="Proteomes" id="UP000222527">
    <property type="component" value="Segment"/>
</dbReference>
<name>A0A0U4K6Q3_9CAUD</name>
<organism evidence="1 2">
    <name type="scientific">Arthrobacter phage Circum</name>
    <dbReference type="NCBI Taxonomy" id="1772295"/>
    <lineage>
        <taxon>Viruses</taxon>
        <taxon>Duplodnaviria</taxon>
        <taxon>Heunggongvirae</taxon>
        <taxon>Uroviricota</taxon>
        <taxon>Caudoviricetes</taxon>
        <taxon>Mudcatvirus</taxon>
        <taxon>Mudcatvirus circum</taxon>
    </lineage>
</organism>